<evidence type="ECO:0000256" key="1">
    <source>
        <dbReference type="SAM" id="Phobius"/>
    </source>
</evidence>
<evidence type="ECO:0000313" key="2">
    <source>
        <dbReference type="EMBL" id="MDC7715622.1"/>
    </source>
</evidence>
<accession>A0ABT5ISY7</accession>
<reference evidence="2 3" key="1">
    <citation type="submission" date="2023-01" db="EMBL/GenBank/DDBJ databases">
        <title>Novel species of the genus Vogesella isolated from rivers.</title>
        <authorList>
            <person name="Lu H."/>
        </authorList>
    </citation>
    <scope>NUCLEOTIDE SEQUENCE [LARGE SCALE GENOMIC DNA]</scope>
    <source>
        <strain evidence="2 3">DC21W</strain>
    </source>
</reference>
<proteinExistence type="predicted"/>
<sequence>MKRTCRHAWLPRYRPRWRLPDWVAAAIVLGAVLVMFLFLLGHHWLA</sequence>
<gene>
    <name evidence="2" type="ORF">PQU95_00115</name>
</gene>
<name>A0ABT5ISY7_9NEIS</name>
<feature type="transmembrane region" description="Helical" evidence="1">
    <location>
        <begin position="21"/>
        <end position="45"/>
    </location>
</feature>
<evidence type="ECO:0000313" key="3">
    <source>
        <dbReference type="Proteomes" id="UP001219956"/>
    </source>
</evidence>
<keyword evidence="1" id="KW-0812">Transmembrane</keyword>
<dbReference type="Proteomes" id="UP001219956">
    <property type="component" value="Unassembled WGS sequence"/>
</dbReference>
<comment type="caution">
    <text evidence="2">The sequence shown here is derived from an EMBL/GenBank/DDBJ whole genome shotgun (WGS) entry which is preliminary data.</text>
</comment>
<keyword evidence="1" id="KW-0472">Membrane</keyword>
<dbReference type="RefSeq" id="WP_272750116.1">
    <property type="nucleotide sequence ID" value="NZ_JAQQLF010000001.1"/>
</dbReference>
<keyword evidence="3" id="KW-1185">Reference proteome</keyword>
<organism evidence="2 3">
    <name type="scientific">Vogesella aquatica</name>
    <dbReference type="NCBI Taxonomy" id="2984206"/>
    <lineage>
        <taxon>Bacteria</taxon>
        <taxon>Pseudomonadati</taxon>
        <taxon>Pseudomonadota</taxon>
        <taxon>Betaproteobacteria</taxon>
        <taxon>Neisseriales</taxon>
        <taxon>Chromobacteriaceae</taxon>
        <taxon>Vogesella</taxon>
    </lineage>
</organism>
<protein>
    <submittedName>
        <fullName evidence="2">Uncharacterized protein</fullName>
    </submittedName>
</protein>
<keyword evidence="1" id="KW-1133">Transmembrane helix</keyword>
<dbReference type="EMBL" id="JAQQLF010000001">
    <property type="protein sequence ID" value="MDC7715622.1"/>
    <property type="molecule type" value="Genomic_DNA"/>
</dbReference>